<organism evidence="7 8">
    <name type="scientific">Hydrogenobacter thermophilus (strain DSM 6534 / IAM 12695 / TK-6)</name>
    <dbReference type="NCBI Taxonomy" id="608538"/>
    <lineage>
        <taxon>Bacteria</taxon>
        <taxon>Pseudomonadati</taxon>
        <taxon>Aquificota</taxon>
        <taxon>Aquificia</taxon>
        <taxon>Aquificales</taxon>
        <taxon>Aquificaceae</taxon>
        <taxon>Hydrogenobacter</taxon>
    </lineage>
</organism>
<accession>D3DGJ1</accession>
<sequence length="133" mass="15293">MKVLALDYGSKRIGLALGDTSLNIASPLGVFENREGVVEKIRNLISEYRVSLLIVGLPLTPRGQKGQRAKEVEEFVKKLRESLPEEIELLMWDERYTTKEAYWLLQDLPPTKRKKLKDSLSAYIILKEYLESL</sequence>
<dbReference type="KEGG" id="hte:Hydth_0477"/>
<dbReference type="HAMAP" id="MF_00651">
    <property type="entry name" value="Nuclease_YqgF"/>
    <property type="match status" value="1"/>
</dbReference>
<comment type="subcellular location">
    <subcellularLocation>
        <location evidence="5">Cytoplasm</location>
    </subcellularLocation>
</comment>
<dbReference type="OrthoDB" id="9796140at2"/>
<evidence type="ECO:0000313" key="8">
    <source>
        <dbReference type="Proteomes" id="UP000002574"/>
    </source>
</evidence>
<dbReference type="eggNOG" id="COG0816">
    <property type="taxonomic scope" value="Bacteria"/>
</dbReference>
<evidence type="ECO:0000256" key="1">
    <source>
        <dbReference type="ARBA" id="ARBA00022490"/>
    </source>
</evidence>
<evidence type="ECO:0000256" key="2">
    <source>
        <dbReference type="ARBA" id="ARBA00022517"/>
    </source>
</evidence>
<evidence type="ECO:0000256" key="4">
    <source>
        <dbReference type="ARBA" id="ARBA00022801"/>
    </source>
</evidence>
<keyword evidence="4 5" id="KW-0378">Hydrolase</keyword>
<name>D3DGJ1_HYDTT</name>
<dbReference type="KEGG" id="hth:HTH_0479"/>
<dbReference type="PANTHER" id="PTHR33317">
    <property type="entry name" value="POLYNUCLEOTIDYL TRANSFERASE, RIBONUCLEASE H-LIKE SUPERFAMILY PROTEIN"/>
    <property type="match status" value="1"/>
</dbReference>
<dbReference type="RefSeq" id="WP_012963126.1">
    <property type="nucleotide sequence ID" value="NC_013799.1"/>
</dbReference>
<keyword evidence="2 5" id="KW-0690">Ribosome biogenesis</keyword>
<dbReference type="InterPro" id="IPR037027">
    <property type="entry name" value="YqgF/RNaseH-like_dom_sf"/>
</dbReference>
<dbReference type="InterPro" id="IPR005227">
    <property type="entry name" value="YqgF"/>
</dbReference>
<gene>
    <name evidence="7" type="primary">yqgF</name>
    <name evidence="7" type="ordered locus">HTH_0479</name>
</gene>
<dbReference type="GO" id="GO:0005829">
    <property type="term" value="C:cytosol"/>
    <property type="evidence" value="ECO:0007669"/>
    <property type="project" value="TreeGrafter"/>
</dbReference>
<dbReference type="InterPro" id="IPR012337">
    <property type="entry name" value="RNaseH-like_sf"/>
</dbReference>
<dbReference type="SMART" id="SM00732">
    <property type="entry name" value="YqgFc"/>
    <property type="match status" value="1"/>
</dbReference>
<reference evidence="7 8" key="1">
    <citation type="journal article" date="2010" name="J. Bacteriol.">
        <title>Complete genome sequence of the thermophilic, obligately chemolithoautotrophic hydrogen-oxidizing bacterium Hydrogenobacter thermophilus TK-6.</title>
        <authorList>
            <person name="Arai H."/>
            <person name="Kanbe H."/>
            <person name="Ishii M."/>
            <person name="Igarashi Y."/>
        </authorList>
    </citation>
    <scope>NUCLEOTIDE SEQUENCE [LARGE SCALE GENOMIC DNA]</scope>
    <source>
        <strain evidence="8">DSM 6534 / IAM 12695 / TK-6 [Tokyo]</strain>
    </source>
</reference>
<dbReference type="STRING" id="608538.HTH_0479"/>
<dbReference type="NCBIfam" id="TIGR00250">
    <property type="entry name" value="RNAse_H_YqgF"/>
    <property type="match status" value="1"/>
</dbReference>
<keyword evidence="3 5" id="KW-0540">Nuclease</keyword>
<evidence type="ECO:0000256" key="5">
    <source>
        <dbReference type="HAMAP-Rule" id="MF_00651"/>
    </source>
</evidence>
<dbReference type="PATRIC" id="fig|608538.5.peg.482"/>
<dbReference type="Proteomes" id="UP000002574">
    <property type="component" value="Chromosome"/>
</dbReference>
<dbReference type="Pfam" id="PF03652">
    <property type="entry name" value="RuvX"/>
    <property type="match status" value="1"/>
</dbReference>
<dbReference type="Gene3D" id="3.30.420.140">
    <property type="entry name" value="YqgF/RNase H-like domain"/>
    <property type="match status" value="1"/>
</dbReference>
<dbReference type="GO" id="GO:0016788">
    <property type="term" value="F:hydrolase activity, acting on ester bonds"/>
    <property type="evidence" value="ECO:0007669"/>
    <property type="project" value="UniProtKB-UniRule"/>
</dbReference>
<dbReference type="SUPFAM" id="SSF53098">
    <property type="entry name" value="Ribonuclease H-like"/>
    <property type="match status" value="1"/>
</dbReference>
<comment type="function">
    <text evidence="5">Could be a nuclease involved in processing of the 5'-end of pre-16S rRNA.</text>
</comment>
<dbReference type="GO" id="GO:0004518">
    <property type="term" value="F:nuclease activity"/>
    <property type="evidence" value="ECO:0007669"/>
    <property type="project" value="UniProtKB-KW"/>
</dbReference>
<dbReference type="InterPro" id="IPR006641">
    <property type="entry name" value="YqgF/RNaseH-like_dom"/>
</dbReference>
<dbReference type="PANTHER" id="PTHR33317:SF4">
    <property type="entry name" value="POLYNUCLEOTIDYL TRANSFERASE, RIBONUCLEASE H-LIKE SUPERFAMILY PROTEIN"/>
    <property type="match status" value="1"/>
</dbReference>
<dbReference type="AlphaFoldDB" id="D3DGJ1"/>
<evidence type="ECO:0000256" key="3">
    <source>
        <dbReference type="ARBA" id="ARBA00022722"/>
    </source>
</evidence>
<comment type="similarity">
    <text evidence="5">Belongs to the YqgF HJR family.</text>
</comment>
<evidence type="ECO:0000313" key="7">
    <source>
        <dbReference type="EMBL" id="BAI68943.1"/>
    </source>
</evidence>
<protein>
    <recommendedName>
        <fullName evidence="5">Putative pre-16S rRNA nuclease</fullName>
        <ecNumber evidence="5">3.1.-.-</ecNumber>
    </recommendedName>
</protein>
<feature type="domain" description="YqgF/RNase H-like" evidence="6">
    <location>
        <begin position="1"/>
        <end position="101"/>
    </location>
</feature>
<keyword evidence="8" id="KW-1185">Reference proteome</keyword>
<proteinExistence type="inferred from homology"/>
<dbReference type="CDD" id="cd16964">
    <property type="entry name" value="YqgF"/>
    <property type="match status" value="1"/>
</dbReference>
<dbReference type="EC" id="3.1.-.-" evidence="5"/>
<dbReference type="GO" id="GO:0000967">
    <property type="term" value="P:rRNA 5'-end processing"/>
    <property type="evidence" value="ECO:0007669"/>
    <property type="project" value="UniProtKB-UniRule"/>
</dbReference>
<dbReference type="EMBL" id="AP011112">
    <property type="protein sequence ID" value="BAI68943.1"/>
    <property type="molecule type" value="Genomic_DNA"/>
</dbReference>
<keyword evidence="1 5" id="KW-0963">Cytoplasm</keyword>
<evidence type="ECO:0000259" key="6">
    <source>
        <dbReference type="SMART" id="SM00732"/>
    </source>
</evidence>